<accession>F2UQD4</accession>
<dbReference type="GO" id="GO:0000064">
    <property type="term" value="F:L-ornithine transmembrane transporter activity"/>
    <property type="evidence" value="ECO:0007669"/>
    <property type="project" value="TreeGrafter"/>
</dbReference>
<dbReference type="STRING" id="946362.F2UQD4"/>
<dbReference type="OMA" id="YCTILAP"/>
<reference evidence="11" key="1">
    <citation type="submission" date="2009-08" db="EMBL/GenBank/DDBJ databases">
        <title>Annotation of Salpingoeca rosetta.</title>
        <authorList>
            <consortium name="The Broad Institute Genome Sequencing Platform"/>
            <person name="Russ C."/>
            <person name="Cuomo C."/>
            <person name="Burger G."/>
            <person name="Gray M.W."/>
            <person name="Holland P.W.H."/>
            <person name="King N."/>
            <person name="Lang F.B.F."/>
            <person name="Roger A.J."/>
            <person name="Ruiz-Trillo I."/>
            <person name="Young S.K."/>
            <person name="Zeng Q."/>
            <person name="Gargeya S."/>
            <person name="Alvarado L."/>
            <person name="Berlin A."/>
            <person name="Chapman S.B."/>
            <person name="Chen Z."/>
            <person name="Freedman E."/>
            <person name="Gellesch M."/>
            <person name="Goldberg J."/>
            <person name="Griggs A."/>
            <person name="Gujja S."/>
            <person name="Heilman E."/>
            <person name="Heiman D."/>
            <person name="Howarth C."/>
            <person name="Mehta T."/>
            <person name="Neiman D."/>
            <person name="Pearson M."/>
            <person name="Roberts A."/>
            <person name="Saif S."/>
            <person name="Shea T."/>
            <person name="Shenoy N."/>
            <person name="Sisk P."/>
            <person name="Stolte C."/>
            <person name="Sykes S."/>
            <person name="White J."/>
            <person name="Yandava C."/>
            <person name="Haas B."/>
            <person name="Nusbaum C."/>
            <person name="Birren B."/>
        </authorList>
    </citation>
    <scope>NUCLEOTIDE SEQUENCE [LARGE SCALE GENOMIC DNA]</scope>
    <source>
        <strain evidence="11">ATCC 50818</strain>
    </source>
</reference>
<evidence type="ECO:0000256" key="6">
    <source>
        <dbReference type="ARBA" id="ARBA00022989"/>
    </source>
</evidence>
<dbReference type="InterPro" id="IPR050567">
    <property type="entry name" value="Mitochondrial_Carrier"/>
</dbReference>
<evidence type="ECO:0000256" key="7">
    <source>
        <dbReference type="ARBA" id="ARBA00023128"/>
    </source>
</evidence>
<dbReference type="InterPro" id="IPR023395">
    <property type="entry name" value="MCP_dom_sf"/>
</dbReference>
<dbReference type="PANTHER" id="PTHR45624:SF12">
    <property type="entry name" value="MITOCHONDRIAL ORNITHINE TRANSPORTER 1"/>
    <property type="match status" value="1"/>
</dbReference>
<evidence type="ECO:0000256" key="2">
    <source>
        <dbReference type="ARBA" id="ARBA00006375"/>
    </source>
</evidence>
<comment type="similarity">
    <text evidence="2 10">Belongs to the mitochondrial carrier (TC 2.A.29) family.</text>
</comment>
<keyword evidence="3 10" id="KW-0813">Transport</keyword>
<organism evidence="12">
    <name type="scientific">Salpingoeca rosetta (strain ATCC 50818 / BSB-021)</name>
    <dbReference type="NCBI Taxonomy" id="946362"/>
    <lineage>
        <taxon>Eukaryota</taxon>
        <taxon>Choanoflagellata</taxon>
        <taxon>Craspedida</taxon>
        <taxon>Salpingoecidae</taxon>
        <taxon>Salpingoeca</taxon>
    </lineage>
</organism>
<feature type="repeat" description="Solcar" evidence="9">
    <location>
        <begin position="69"/>
        <end position="152"/>
    </location>
</feature>
<gene>
    <name evidence="11" type="ORF">PTSG_10125</name>
</gene>
<dbReference type="SUPFAM" id="SSF103506">
    <property type="entry name" value="Mitochondrial carrier"/>
    <property type="match status" value="1"/>
</dbReference>
<dbReference type="GO" id="GO:1990575">
    <property type="term" value="P:mitochondrial L-ornithine transmembrane transport"/>
    <property type="evidence" value="ECO:0007669"/>
    <property type="project" value="TreeGrafter"/>
</dbReference>
<dbReference type="OrthoDB" id="14252at2759"/>
<dbReference type="InterPro" id="IPR018108">
    <property type="entry name" value="MCP_transmembrane"/>
</dbReference>
<evidence type="ECO:0000256" key="3">
    <source>
        <dbReference type="ARBA" id="ARBA00022448"/>
    </source>
</evidence>
<name>F2UQD4_SALR5</name>
<keyword evidence="12" id="KW-1185">Reference proteome</keyword>
<comment type="subcellular location">
    <subcellularLocation>
        <location evidence="1">Mitochondrion membrane</location>
        <topology evidence="1">Multi-pass membrane protein</topology>
    </subcellularLocation>
</comment>
<keyword evidence="7" id="KW-0496">Mitochondrion</keyword>
<dbReference type="GO" id="GO:0031966">
    <property type="term" value="C:mitochondrial membrane"/>
    <property type="evidence" value="ECO:0007669"/>
    <property type="project" value="UniProtKB-SubCell"/>
</dbReference>
<proteinExistence type="inferred from homology"/>
<sequence>MDRTQQRAATLPITAHTHVCAAIRSRRSKAVRSDQKLTLTRRKMVERISMEEGDDGKKAATANHGDKGGRLAAELLGGTVGGILQVLVGHPLDTVKVRMQSSSYYRGVWHCMSETAQKEGLRGFYKGVGPPIVMSGALNAALFGTNGFMKRVVATAFDTRPDALSMPQVVLAAVMTAPVYCTILAPVEMIKCRLQVQRFGAKRQYSGPFDVIRQTIAHDGIKGIFAGYRITVLTLHSTP</sequence>
<dbReference type="Gene3D" id="1.50.40.10">
    <property type="entry name" value="Mitochondrial carrier domain"/>
    <property type="match status" value="1"/>
</dbReference>
<keyword evidence="5" id="KW-0677">Repeat</keyword>
<keyword evidence="4 9" id="KW-0812">Transmembrane</keyword>
<dbReference type="EMBL" id="GL832989">
    <property type="protein sequence ID" value="EGD79839.1"/>
    <property type="molecule type" value="Genomic_DNA"/>
</dbReference>
<evidence type="ECO:0000256" key="5">
    <source>
        <dbReference type="ARBA" id="ARBA00022737"/>
    </source>
</evidence>
<dbReference type="Proteomes" id="UP000007799">
    <property type="component" value="Unassembled WGS sequence"/>
</dbReference>
<feature type="repeat" description="Solcar" evidence="9">
    <location>
        <begin position="164"/>
        <end position="239"/>
    </location>
</feature>
<protein>
    <submittedName>
        <fullName evidence="11">Uncharacterized protein</fullName>
    </submittedName>
</protein>
<evidence type="ECO:0000313" key="12">
    <source>
        <dbReference type="Proteomes" id="UP000007799"/>
    </source>
</evidence>
<dbReference type="RefSeq" id="XP_004988460.1">
    <property type="nucleotide sequence ID" value="XM_004988403.1"/>
</dbReference>
<evidence type="ECO:0000256" key="8">
    <source>
        <dbReference type="ARBA" id="ARBA00023136"/>
    </source>
</evidence>
<dbReference type="AlphaFoldDB" id="F2UQD4"/>
<dbReference type="eggNOG" id="KOG0762">
    <property type="taxonomic scope" value="Eukaryota"/>
</dbReference>
<dbReference type="PROSITE" id="PS50920">
    <property type="entry name" value="SOLCAR"/>
    <property type="match status" value="2"/>
</dbReference>
<evidence type="ECO:0000256" key="1">
    <source>
        <dbReference type="ARBA" id="ARBA00004225"/>
    </source>
</evidence>
<dbReference type="PANTHER" id="PTHR45624">
    <property type="entry name" value="MITOCHONDRIAL BASIC AMINO ACIDS TRANSPORTER-RELATED"/>
    <property type="match status" value="1"/>
</dbReference>
<keyword evidence="6" id="KW-1133">Transmembrane helix</keyword>
<evidence type="ECO:0000256" key="10">
    <source>
        <dbReference type="RuleBase" id="RU000488"/>
    </source>
</evidence>
<dbReference type="InParanoid" id="F2UQD4"/>
<evidence type="ECO:0000313" key="11">
    <source>
        <dbReference type="EMBL" id="EGD79839.1"/>
    </source>
</evidence>
<dbReference type="GeneID" id="16068988"/>
<keyword evidence="8 9" id="KW-0472">Membrane</keyword>
<evidence type="ECO:0000256" key="9">
    <source>
        <dbReference type="PROSITE-ProRule" id="PRU00282"/>
    </source>
</evidence>
<evidence type="ECO:0000256" key="4">
    <source>
        <dbReference type="ARBA" id="ARBA00022692"/>
    </source>
</evidence>
<dbReference type="Pfam" id="PF00153">
    <property type="entry name" value="Mito_carr"/>
    <property type="match status" value="2"/>
</dbReference>
<dbReference type="KEGG" id="sre:PTSG_10125"/>